<gene>
    <name evidence="3" type="ORF">Lrub_2601</name>
</gene>
<feature type="coiled-coil region" evidence="1">
    <location>
        <begin position="77"/>
        <end position="104"/>
    </location>
</feature>
<protein>
    <submittedName>
        <fullName evidence="3">Uncharacterized protein</fullName>
    </submittedName>
</protein>
<feature type="region of interest" description="Disordered" evidence="2">
    <location>
        <begin position="843"/>
        <end position="863"/>
    </location>
</feature>
<sequence length="863" mass="98333">MGKETQLQNQDLGEMAERSSRTRKEQHLNAGERVNSAFKWLSEAKGTHSRQTRMKEQLIENYRSVCHDADSQFDPLINEKQQQLLQIESEHQQLTMKIETLALQIKSRKKHLSVAKERLNEFHERLGSDKGLYMPADIPADELQTYLECTNPKMTAAIDSVYENQRRGKAYLGFNRHNLHQHWLYYTTFFQATEAEEDLFDLLGYFKEKLKWIDYELSSCESEGVLEQNTQDGELATEKHLATSFLPKENLWTMKADERRCLKREEDISKTHETTLKENQALLQAKALVLEPSQRSIEAMEKRLLQSQYTLQLACCEHQQAQLALTVLKMESSLLDLAEKADGPLKLFQELKTKEPHEAFQCFLNKTASEVNAGINAVALITSRSSFHDLSLSELAAALEQGRIKQTKNLHSLADSCRKAAPDPQLNGFQDKLLAEFECLQEKASCLTASTNKTVQQLQAMSDLMRLMKQRQAIEIVLTRVANDDSTQEPALRVGELQPLLTATINLLGEMEKRSDPTVVCHSKQLRQAALLIESHLERYQSADDLLQLTRQQQSIVQTLHIVSSEEIVESNPEARISELIALSLNTATVLEATKNNKNRNVASKRVELDTLVSQLKSHLTRYEEENDRREALLLLQDCNALMGRFNQHSNRTGLYEAYEAFFGNARVERLLQRLKSRQSMPLVENLLSKVSAMAVQRDILAPETSEERLLFGEAPPSSPLAPTRPEPVKTTGGITISPYLQRLDNYLAERSRTYHVKDKISQWTCSLFACTGYRSDKERRTRYIFDLKSEIDLYQKEPTPINYQSLIACLDQGIQHFSPRASAGKGYEKSLRAQLETLKRQLPVPADPDLDPADLNRSSLKG</sequence>
<dbReference type="RefSeq" id="WP_058532565.1">
    <property type="nucleotide sequence ID" value="NZ_CAAAIN010000004.1"/>
</dbReference>
<dbReference type="EMBL" id="LNYT01000022">
    <property type="protein sequence ID" value="KTD45804.1"/>
    <property type="molecule type" value="Genomic_DNA"/>
</dbReference>
<feature type="compositionally biased region" description="Polar residues" evidence="2">
    <location>
        <begin position="1"/>
        <end position="11"/>
    </location>
</feature>
<evidence type="ECO:0000256" key="1">
    <source>
        <dbReference type="SAM" id="Coils"/>
    </source>
</evidence>
<feature type="compositionally biased region" description="Basic and acidic residues" evidence="2">
    <location>
        <begin position="15"/>
        <end position="27"/>
    </location>
</feature>
<organism evidence="3 4">
    <name type="scientific">Legionella rubrilucens</name>
    <dbReference type="NCBI Taxonomy" id="458"/>
    <lineage>
        <taxon>Bacteria</taxon>
        <taxon>Pseudomonadati</taxon>
        <taxon>Pseudomonadota</taxon>
        <taxon>Gammaproteobacteria</taxon>
        <taxon>Legionellales</taxon>
        <taxon>Legionellaceae</taxon>
        <taxon>Legionella</taxon>
    </lineage>
</organism>
<dbReference type="PATRIC" id="fig|458.5.peg.2710"/>
<dbReference type="OrthoDB" id="5654358at2"/>
<accession>A0A0W0XMI0</accession>
<evidence type="ECO:0000313" key="3">
    <source>
        <dbReference type="EMBL" id="KTD45804.1"/>
    </source>
</evidence>
<keyword evidence="1" id="KW-0175">Coiled coil</keyword>
<reference evidence="3 4" key="1">
    <citation type="submission" date="2015-11" db="EMBL/GenBank/DDBJ databases">
        <title>Genomic analysis of 38 Legionella species identifies large and diverse effector repertoires.</title>
        <authorList>
            <person name="Burstein D."/>
            <person name="Amaro F."/>
            <person name="Zusman T."/>
            <person name="Lifshitz Z."/>
            <person name="Cohen O."/>
            <person name="Gilbert J.A."/>
            <person name="Pupko T."/>
            <person name="Shuman H.A."/>
            <person name="Segal G."/>
        </authorList>
    </citation>
    <scope>NUCLEOTIDE SEQUENCE [LARGE SCALE GENOMIC DNA]</scope>
    <source>
        <strain evidence="3 4">WA-270A-C2</strain>
    </source>
</reference>
<keyword evidence="4" id="KW-1185">Reference proteome</keyword>
<proteinExistence type="predicted"/>
<evidence type="ECO:0000313" key="4">
    <source>
        <dbReference type="Proteomes" id="UP000054608"/>
    </source>
</evidence>
<feature type="region of interest" description="Disordered" evidence="2">
    <location>
        <begin position="1"/>
        <end position="29"/>
    </location>
</feature>
<comment type="caution">
    <text evidence="3">The sequence shown here is derived from an EMBL/GenBank/DDBJ whole genome shotgun (WGS) entry which is preliminary data.</text>
</comment>
<dbReference type="AlphaFoldDB" id="A0A0W0XMI0"/>
<dbReference type="Proteomes" id="UP000054608">
    <property type="component" value="Unassembled WGS sequence"/>
</dbReference>
<name>A0A0W0XMI0_9GAMM</name>
<evidence type="ECO:0000256" key="2">
    <source>
        <dbReference type="SAM" id="MobiDB-lite"/>
    </source>
</evidence>